<comment type="caution">
    <text evidence="3">The sequence shown here is derived from an EMBL/GenBank/DDBJ whole genome shotgun (WGS) entry which is preliminary data.</text>
</comment>
<dbReference type="PROSITE" id="PS50088">
    <property type="entry name" value="ANK_REPEAT"/>
    <property type="match status" value="1"/>
</dbReference>
<name>A0AA40C4I4_9PEZI</name>
<feature type="repeat" description="ANK" evidence="1">
    <location>
        <begin position="257"/>
        <end position="289"/>
    </location>
</feature>
<organism evidence="3 4">
    <name type="scientific">Bombardia bombarda</name>
    <dbReference type="NCBI Taxonomy" id="252184"/>
    <lineage>
        <taxon>Eukaryota</taxon>
        <taxon>Fungi</taxon>
        <taxon>Dikarya</taxon>
        <taxon>Ascomycota</taxon>
        <taxon>Pezizomycotina</taxon>
        <taxon>Sordariomycetes</taxon>
        <taxon>Sordariomycetidae</taxon>
        <taxon>Sordariales</taxon>
        <taxon>Lasiosphaeriaceae</taxon>
        <taxon>Bombardia</taxon>
    </lineage>
</organism>
<evidence type="ECO:0000313" key="3">
    <source>
        <dbReference type="EMBL" id="KAK0624770.1"/>
    </source>
</evidence>
<evidence type="ECO:0000256" key="1">
    <source>
        <dbReference type="PROSITE-ProRule" id="PRU00023"/>
    </source>
</evidence>
<dbReference type="SUPFAM" id="SSF48403">
    <property type="entry name" value="Ankyrin repeat"/>
    <property type="match status" value="1"/>
</dbReference>
<sequence>MERDSSGAGEASGTFAPGFQSTSMRQFHKVFTDLEELVQDLAADIETSRRRKRLTAKMVVVLKKDTLEKYEIRLQRTAQILGLAHQIHMETMISRQPHLIATEVANALTAKMPPLDDSETWSKLQEARVATSELPPPFKSSNLRPVTHQSQGKHQTRRMQDRLGLFAVEQKQSDGQVSSASKTTKYRIRFSPPRWLLDKAWDLQVSVASSGWDVCLRQYITMPEDSPVFKYAFHGNLSELLELFAGGQASPFMFDKRGRTLLHYAVHAESPETFEKLMDMGLNAVVADSGGYTPLWYMTQESWSMMTLQDRIKLHRLLCSHSTYGEYDEDHIPGFFLTNAETFEWYLADRIPDFHKWGLEQRFHLATKHCSRKVLFDPAVFRRMLRPDDQQFCSNDLQYSHTFAVISNLYFETSASYYQHLFLSRNFTPEHHEILLSRWIEYRAMLRDAVFALSPAFPITRLTKPTSMLTVGLVCFCYYTDLLWRNKRGQMQTGLQQAVRYYLEDLQSCGVDLMEYGKAEMAHFMEIGAICDGRWTRWGKDKAAFMTFTYGPQPGDWVIIWDPLVEVFAGTSGP</sequence>
<proteinExistence type="predicted"/>
<evidence type="ECO:0000256" key="2">
    <source>
        <dbReference type="SAM" id="MobiDB-lite"/>
    </source>
</evidence>
<reference evidence="3" key="1">
    <citation type="submission" date="2023-06" db="EMBL/GenBank/DDBJ databases">
        <title>Genome-scale phylogeny and comparative genomics of the fungal order Sordariales.</title>
        <authorList>
            <consortium name="Lawrence Berkeley National Laboratory"/>
            <person name="Hensen N."/>
            <person name="Bonometti L."/>
            <person name="Westerberg I."/>
            <person name="Brannstrom I.O."/>
            <person name="Guillou S."/>
            <person name="Cros-Aarteil S."/>
            <person name="Calhoun S."/>
            <person name="Haridas S."/>
            <person name="Kuo A."/>
            <person name="Mondo S."/>
            <person name="Pangilinan J."/>
            <person name="Riley R."/>
            <person name="LaButti K."/>
            <person name="Andreopoulos B."/>
            <person name="Lipzen A."/>
            <person name="Chen C."/>
            <person name="Yanf M."/>
            <person name="Daum C."/>
            <person name="Ng V."/>
            <person name="Clum A."/>
            <person name="Steindorff A."/>
            <person name="Ohm R."/>
            <person name="Martin F."/>
            <person name="Silar P."/>
            <person name="Natvig D."/>
            <person name="Lalanne C."/>
            <person name="Gautier V."/>
            <person name="Ament-velasquez S.L."/>
            <person name="Kruys A."/>
            <person name="Hutchinson M.I."/>
            <person name="Powell A.J."/>
            <person name="Barry K."/>
            <person name="Miller A.N."/>
            <person name="Grigoriev I.V."/>
            <person name="Debuchy R."/>
            <person name="Gladieux P."/>
            <person name="Thoren M.H."/>
            <person name="Johannesson H."/>
        </authorList>
    </citation>
    <scope>NUCLEOTIDE SEQUENCE</scope>
    <source>
        <strain evidence="3">SMH3391-2</strain>
    </source>
</reference>
<protein>
    <submittedName>
        <fullName evidence="3">Uncharacterized protein</fullName>
    </submittedName>
</protein>
<dbReference type="Gene3D" id="1.25.40.20">
    <property type="entry name" value="Ankyrin repeat-containing domain"/>
    <property type="match status" value="1"/>
</dbReference>
<keyword evidence="1" id="KW-0040">ANK repeat</keyword>
<gene>
    <name evidence="3" type="ORF">B0T17DRAFT_252429</name>
</gene>
<feature type="region of interest" description="Disordered" evidence="2">
    <location>
        <begin position="132"/>
        <end position="158"/>
    </location>
</feature>
<evidence type="ECO:0000313" key="4">
    <source>
        <dbReference type="Proteomes" id="UP001174934"/>
    </source>
</evidence>
<dbReference type="AlphaFoldDB" id="A0AA40C4I4"/>
<dbReference type="Proteomes" id="UP001174934">
    <property type="component" value="Unassembled WGS sequence"/>
</dbReference>
<feature type="compositionally biased region" description="Polar residues" evidence="2">
    <location>
        <begin position="139"/>
        <end position="153"/>
    </location>
</feature>
<keyword evidence="4" id="KW-1185">Reference proteome</keyword>
<dbReference type="InterPro" id="IPR036770">
    <property type="entry name" value="Ankyrin_rpt-contain_sf"/>
</dbReference>
<accession>A0AA40C4I4</accession>
<dbReference type="EMBL" id="JAULSR010000003">
    <property type="protein sequence ID" value="KAK0624770.1"/>
    <property type="molecule type" value="Genomic_DNA"/>
</dbReference>
<dbReference type="InterPro" id="IPR002110">
    <property type="entry name" value="Ankyrin_rpt"/>
</dbReference>